<feature type="transmembrane region" description="Helical" evidence="8">
    <location>
        <begin position="38"/>
        <end position="59"/>
    </location>
</feature>
<feature type="transmembrane region" description="Helical" evidence="8">
    <location>
        <begin position="93"/>
        <end position="110"/>
    </location>
</feature>
<comment type="caution">
    <text evidence="10">The sequence shown here is derived from an EMBL/GenBank/DDBJ whole genome shotgun (WGS) entry which is preliminary data.</text>
</comment>
<dbReference type="AlphaFoldDB" id="A0A7W9GUW6"/>
<keyword evidence="4 8" id="KW-0812">Transmembrane</keyword>
<accession>A0A7W9GUW6</accession>
<keyword evidence="5 8" id="KW-1133">Transmembrane helix</keyword>
<feature type="transmembrane region" description="Helical" evidence="8">
    <location>
        <begin position="131"/>
        <end position="153"/>
    </location>
</feature>
<feature type="transmembrane region" description="Helical" evidence="8">
    <location>
        <begin position="159"/>
        <end position="180"/>
    </location>
</feature>
<evidence type="ECO:0000256" key="8">
    <source>
        <dbReference type="SAM" id="Phobius"/>
    </source>
</evidence>
<organism evidence="10 11">
    <name type="scientific">Jiangella mangrovi</name>
    <dbReference type="NCBI Taxonomy" id="1524084"/>
    <lineage>
        <taxon>Bacteria</taxon>
        <taxon>Bacillati</taxon>
        <taxon>Actinomycetota</taxon>
        <taxon>Actinomycetes</taxon>
        <taxon>Jiangellales</taxon>
        <taxon>Jiangellaceae</taxon>
        <taxon>Jiangella</taxon>
    </lineage>
</organism>
<evidence type="ECO:0000259" key="9">
    <source>
        <dbReference type="PROSITE" id="PS50850"/>
    </source>
</evidence>
<evidence type="ECO:0000313" key="10">
    <source>
        <dbReference type="EMBL" id="MBB5790156.1"/>
    </source>
</evidence>
<dbReference type="PANTHER" id="PTHR23517:SF2">
    <property type="entry name" value="MULTIDRUG RESISTANCE PROTEIN MDTH"/>
    <property type="match status" value="1"/>
</dbReference>
<dbReference type="Gene3D" id="1.20.1250.20">
    <property type="entry name" value="MFS general substrate transporter like domains"/>
    <property type="match status" value="1"/>
</dbReference>
<evidence type="ECO:0000256" key="2">
    <source>
        <dbReference type="ARBA" id="ARBA00022448"/>
    </source>
</evidence>
<keyword evidence="11" id="KW-1185">Reference proteome</keyword>
<evidence type="ECO:0000256" key="6">
    <source>
        <dbReference type="ARBA" id="ARBA00023136"/>
    </source>
</evidence>
<dbReference type="InterPro" id="IPR011701">
    <property type="entry name" value="MFS"/>
</dbReference>
<feature type="transmembrane region" description="Helical" evidence="8">
    <location>
        <begin position="12"/>
        <end position="32"/>
    </location>
</feature>
<feature type="transmembrane region" description="Helical" evidence="8">
    <location>
        <begin position="265"/>
        <end position="281"/>
    </location>
</feature>
<sequence>MTLPRTVKVLLAARFVNRLGAFSMPFLAVLLVQDHGASVGVAGLAVGAFGAATIVSRLLGGRLVAVAGSKAAVVIGLCGTAGAQLVVAVAPSLAVALAGAVLLGLCFEIYEPASQGLIADVTPDPLLPAAYGLLAVTLSAAGLVAGLIAAAVGSAGLSWLFAVDAATALACAVLIATAMPSTPRHPRDPSTRARPWTDRRLLALTVTGTAFATVYLAVPMALPFALAAAGREPAEAGLLAALGALVILAGQPVLRRHADPDRRMVCGYLLVAAGLAVAGTFPDLTGYTISAVVIALGECLLLGYASTLVARLAPADAKAAYFSVYGITWGIALTVGPPLMGAALAHGPRTFWLVAAGTMLATAAAHRLLAGARWPARETSSRRPGRWGPAGRRWPAPRGSGSRR</sequence>
<evidence type="ECO:0000256" key="1">
    <source>
        <dbReference type="ARBA" id="ARBA00004651"/>
    </source>
</evidence>
<feature type="transmembrane region" description="Helical" evidence="8">
    <location>
        <begin position="351"/>
        <end position="370"/>
    </location>
</feature>
<keyword evidence="3" id="KW-1003">Cell membrane</keyword>
<feature type="transmembrane region" description="Helical" evidence="8">
    <location>
        <begin position="234"/>
        <end position="253"/>
    </location>
</feature>
<feature type="transmembrane region" description="Helical" evidence="8">
    <location>
        <begin position="201"/>
        <end position="222"/>
    </location>
</feature>
<dbReference type="InterPro" id="IPR050171">
    <property type="entry name" value="MFS_Transporters"/>
</dbReference>
<evidence type="ECO:0000256" key="4">
    <source>
        <dbReference type="ARBA" id="ARBA00022692"/>
    </source>
</evidence>
<dbReference type="Pfam" id="PF07690">
    <property type="entry name" value="MFS_1"/>
    <property type="match status" value="1"/>
</dbReference>
<dbReference type="GO" id="GO:0005886">
    <property type="term" value="C:plasma membrane"/>
    <property type="evidence" value="ECO:0007669"/>
    <property type="project" value="UniProtKB-SubCell"/>
</dbReference>
<dbReference type="GO" id="GO:0022857">
    <property type="term" value="F:transmembrane transporter activity"/>
    <property type="evidence" value="ECO:0007669"/>
    <property type="project" value="InterPro"/>
</dbReference>
<reference evidence="10 11" key="1">
    <citation type="submission" date="2020-08" db="EMBL/GenBank/DDBJ databases">
        <title>Sequencing the genomes of 1000 actinobacteria strains.</title>
        <authorList>
            <person name="Klenk H.-P."/>
        </authorList>
    </citation>
    <scope>NUCLEOTIDE SEQUENCE [LARGE SCALE GENOMIC DNA]</scope>
    <source>
        <strain evidence="10 11">DSM 102122</strain>
    </source>
</reference>
<name>A0A7W9GUW6_9ACTN</name>
<dbReference type="EMBL" id="JACHMM010000001">
    <property type="protein sequence ID" value="MBB5790156.1"/>
    <property type="molecule type" value="Genomic_DNA"/>
</dbReference>
<feature type="domain" description="Major facilitator superfamily (MFS) profile" evidence="9">
    <location>
        <begin position="6"/>
        <end position="373"/>
    </location>
</feature>
<keyword evidence="2" id="KW-0813">Transport</keyword>
<feature type="compositionally biased region" description="Low complexity" evidence="7">
    <location>
        <begin position="386"/>
        <end position="404"/>
    </location>
</feature>
<protein>
    <submittedName>
        <fullName evidence="10">MFS family permease</fullName>
    </submittedName>
</protein>
<evidence type="ECO:0000256" key="5">
    <source>
        <dbReference type="ARBA" id="ARBA00022989"/>
    </source>
</evidence>
<dbReference type="InterPro" id="IPR036259">
    <property type="entry name" value="MFS_trans_sf"/>
</dbReference>
<dbReference type="InterPro" id="IPR020846">
    <property type="entry name" value="MFS_dom"/>
</dbReference>
<proteinExistence type="predicted"/>
<dbReference type="Proteomes" id="UP000542813">
    <property type="component" value="Unassembled WGS sequence"/>
</dbReference>
<evidence type="ECO:0000256" key="7">
    <source>
        <dbReference type="SAM" id="MobiDB-lite"/>
    </source>
</evidence>
<dbReference type="SUPFAM" id="SSF103473">
    <property type="entry name" value="MFS general substrate transporter"/>
    <property type="match status" value="1"/>
</dbReference>
<dbReference type="PROSITE" id="PS50850">
    <property type="entry name" value="MFS"/>
    <property type="match status" value="1"/>
</dbReference>
<dbReference type="RefSeq" id="WP_221441242.1">
    <property type="nucleotide sequence ID" value="NZ_JACHMM010000001.1"/>
</dbReference>
<comment type="subcellular location">
    <subcellularLocation>
        <location evidence="1">Cell membrane</location>
        <topology evidence="1">Multi-pass membrane protein</topology>
    </subcellularLocation>
</comment>
<dbReference type="PANTHER" id="PTHR23517">
    <property type="entry name" value="RESISTANCE PROTEIN MDTM, PUTATIVE-RELATED-RELATED"/>
    <property type="match status" value="1"/>
</dbReference>
<keyword evidence="6 8" id="KW-0472">Membrane</keyword>
<evidence type="ECO:0000256" key="3">
    <source>
        <dbReference type="ARBA" id="ARBA00022475"/>
    </source>
</evidence>
<feature type="transmembrane region" description="Helical" evidence="8">
    <location>
        <begin position="322"/>
        <end position="345"/>
    </location>
</feature>
<evidence type="ECO:0000313" key="11">
    <source>
        <dbReference type="Proteomes" id="UP000542813"/>
    </source>
</evidence>
<feature type="region of interest" description="Disordered" evidence="7">
    <location>
        <begin position="376"/>
        <end position="404"/>
    </location>
</feature>
<feature type="transmembrane region" description="Helical" evidence="8">
    <location>
        <begin position="287"/>
        <end position="310"/>
    </location>
</feature>
<gene>
    <name evidence="10" type="ORF">HD601_004731</name>
</gene>